<organism evidence="3">
    <name type="scientific">Ixodes ricinus</name>
    <name type="common">Common tick</name>
    <name type="synonym">Acarus ricinus</name>
    <dbReference type="NCBI Taxonomy" id="34613"/>
    <lineage>
        <taxon>Eukaryota</taxon>
        <taxon>Metazoa</taxon>
        <taxon>Ecdysozoa</taxon>
        <taxon>Arthropoda</taxon>
        <taxon>Chelicerata</taxon>
        <taxon>Arachnida</taxon>
        <taxon>Acari</taxon>
        <taxon>Parasitiformes</taxon>
        <taxon>Ixodida</taxon>
        <taxon>Ixodoidea</taxon>
        <taxon>Ixodidae</taxon>
        <taxon>Ixodinae</taxon>
        <taxon>Ixodes</taxon>
    </lineage>
</organism>
<sequence length="123" mass="13421">MLRVHLIIMFLHTVWYESSLPLFTQQPASFLFPNKCRRADPPGRPTNEQKKSGPYIPTDGGSPGKKLGRGLYKKRGHGKSFHRSRNVRESTGGRTDGATSPRRCCPAAVPPAEPAVLPSAGPS</sequence>
<evidence type="ECO:0000313" key="3">
    <source>
        <dbReference type="EMBL" id="MXU91498.1"/>
    </source>
</evidence>
<evidence type="ECO:0000256" key="1">
    <source>
        <dbReference type="SAM" id="MobiDB-lite"/>
    </source>
</evidence>
<feature type="chain" id="PRO_5025520373" evidence="2">
    <location>
        <begin position="17"/>
        <end position="123"/>
    </location>
</feature>
<feature type="signal peptide" evidence="2">
    <location>
        <begin position="1"/>
        <end position="16"/>
    </location>
</feature>
<evidence type="ECO:0000256" key="2">
    <source>
        <dbReference type="SAM" id="SignalP"/>
    </source>
</evidence>
<name>A0A6B0UQ47_IXORI</name>
<dbReference type="EMBL" id="GIFC01009415">
    <property type="protein sequence ID" value="MXU91498.1"/>
    <property type="molecule type" value="Transcribed_RNA"/>
</dbReference>
<feature type="compositionally biased region" description="Basic and acidic residues" evidence="1">
    <location>
        <begin position="37"/>
        <end position="51"/>
    </location>
</feature>
<keyword evidence="2" id="KW-0732">Signal</keyword>
<protein>
    <submittedName>
        <fullName evidence="3">Putative secreted protein</fullName>
    </submittedName>
</protein>
<reference evidence="3" key="1">
    <citation type="submission" date="2019-12" db="EMBL/GenBank/DDBJ databases">
        <title>An insight into the sialome of adult female Ixodes ricinus ticks feeding for 6 days.</title>
        <authorList>
            <person name="Perner J."/>
            <person name="Ribeiro J.M.C."/>
        </authorList>
    </citation>
    <scope>NUCLEOTIDE SEQUENCE</scope>
    <source>
        <strain evidence="3">Semi-engorged</strain>
        <tissue evidence="3">Salivary glands</tissue>
    </source>
</reference>
<feature type="region of interest" description="Disordered" evidence="1">
    <location>
        <begin position="34"/>
        <end position="123"/>
    </location>
</feature>
<feature type="compositionally biased region" description="Low complexity" evidence="1">
    <location>
        <begin position="114"/>
        <end position="123"/>
    </location>
</feature>
<accession>A0A6B0UQ47</accession>
<proteinExistence type="predicted"/>
<feature type="compositionally biased region" description="Basic residues" evidence="1">
    <location>
        <begin position="66"/>
        <end position="85"/>
    </location>
</feature>
<dbReference type="AlphaFoldDB" id="A0A6B0UQ47"/>